<organism evidence="7 8">
    <name type="scientific">Eubacterium segne</name>
    <dbReference type="NCBI Taxonomy" id="2763045"/>
    <lineage>
        <taxon>Bacteria</taxon>
        <taxon>Bacillati</taxon>
        <taxon>Bacillota</taxon>
        <taxon>Clostridia</taxon>
        <taxon>Eubacteriales</taxon>
        <taxon>Eubacteriaceae</taxon>
        <taxon>Eubacterium</taxon>
    </lineage>
</organism>
<comment type="subcellular location">
    <subcellularLocation>
        <location evidence="6">Cytoplasm</location>
    </subcellularLocation>
</comment>
<dbReference type="SUPFAM" id="SSF111331">
    <property type="entry name" value="NAD kinase/diacylglycerol kinase-like"/>
    <property type="match status" value="1"/>
</dbReference>
<feature type="binding site" evidence="6">
    <location>
        <begin position="67"/>
        <end position="68"/>
    </location>
    <ligand>
        <name>NAD(+)</name>
        <dbReference type="ChEBI" id="CHEBI:57540"/>
    </ligand>
</feature>
<evidence type="ECO:0000313" key="8">
    <source>
        <dbReference type="Proteomes" id="UP000597877"/>
    </source>
</evidence>
<dbReference type="Gene3D" id="3.40.50.10330">
    <property type="entry name" value="Probable inorganic polyphosphate/atp-NAD kinase, domain 1"/>
    <property type="match status" value="1"/>
</dbReference>
<keyword evidence="1 6" id="KW-0808">Transferase</keyword>
<accession>A0ABR7F1Q7</accession>
<dbReference type="Gene3D" id="2.60.200.30">
    <property type="entry name" value="Probable inorganic polyphosphate/atp-NAD kinase, domain 2"/>
    <property type="match status" value="1"/>
</dbReference>
<gene>
    <name evidence="6" type="primary">nadK</name>
    <name evidence="7" type="ORF">H8S00_06100</name>
</gene>
<dbReference type="HAMAP" id="MF_00361">
    <property type="entry name" value="NAD_kinase"/>
    <property type="match status" value="1"/>
</dbReference>
<dbReference type="EC" id="2.7.1.23" evidence="6"/>
<feature type="binding site" evidence="6">
    <location>
        <begin position="182"/>
        <end position="187"/>
    </location>
    <ligand>
        <name>NAD(+)</name>
        <dbReference type="ChEBI" id="CHEBI:57540"/>
    </ligand>
</feature>
<evidence type="ECO:0000256" key="3">
    <source>
        <dbReference type="ARBA" id="ARBA00022857"/>
    </source>
</evidence>
<dbReference type="Pfam" id="PF20143">
    <property type="entry name" value="NAD_kinase_C"/>
    <property type="match status" value="1"/>
</dbReference>
<sequence>MKNFCIVSNSYKDKELNLAKKTSEYIKLKGGKCYLADNVDITTGDFRVLDANEFPKDTECVISIGGDGTLLHTAKDLMKLDVVFVGVNKGTLGFLAEISPENVESAIDRLMDDRFNVESRMMLKGEIIRDNNVIYESTVLNDIVIHRAADMAITRYEVFVNGQLLGNFEADGIILSTPTGSTAYNLSAGGPLARPDSHLIMLTPICPHTLTNRSIIFSKNDEIEVVIGESRTPNEERRTVAFDGDGIYNIVSGDIIRISVADETTEIAKLDESSFLQAVKDKLR</sequence>
<comment type="catalytic activity">
    <reaction evidence="5 6">
        <text>NAD(+) + ATP = ADP + NADP(+) + H(+)</text>
        <dbReference type="Rhea" id="RHEA:18629"/>
        <dbReference type="ChEBI" id="CHEBI:15378"/>
        <dbReference type="ChEBI" id="CHEBI:30616"/>
        <dbReference type="ChEBI" id="CHEBI:57540"/>
        <dbReference type="ChEBI" id="CHEBI:58349"/>
        <dbReference type="ChEBI" id="CHEBI:456216"/>
        <dbReference type="EC" id="2.7.1.23"/>
    </reaction>
</comment>
<keyword evidence="6" id="KW-0067">ATP-binding</keyword>
<evidence type="ECO:0000256" key="6">
    <source>
        <dbReference type="HAMAP-Rule" id="MF_00361"/>
    </source>
</evidence>
<keyword evidence="3 6" id="KW-0521">NADP</keyword>
<keyword evidence="6" id="KW-0547">Nucleotide-binding</keyword>
<keyword evidence="2 6" id="KW-0418">Kinase</keyword>
<feature type="active site" description="Proton acceptor" evidence="6">
    <location>
        <position position="67"/>
    </location>
</feature>
<dbReference type="PANTHER" id="PTHR20275:SF0">
    <property type="entry name" value="NAD KINASE"/>
    <property type="match status" value="1"/>
</dbReference>
<dbReference type="InterPro" id="IPR017437">
    <property type="entry name" value="ATP-NAD_kinase_PpnK-typ_C"/>
</dbReference>
<protein>
    <recommendedName>
        <fullName evidence="6">NAD kinase</fullName>
        <ecNumber evidence="6">2.7.1.23</ecNumber>
    </recommendedName>
    <alternativeName>
        <fullName evidence="6">ATP-dependent NAD kinase</fullName>
    </alternativeName>
</protein>
<feature type="binding site" evidence="6">
    <location>
        <position position="171"/>
    </location>
    <ligand>
        <name>NAD(+)</name>
        <dbReference type="ChEBI" id="CHEBI:57540"/>
    </ligand>
</feature>
<comment type="function">
    <text evidence="6">Involved in the regulation of the intracellular balance of NAD and NADP, and is a key enzyme in the biosynthesis of NADP. Catalyzes specifically the phosphorylation on 2'-hydroxyl of the adenosine moiety of NAD to yield NADP.</text>
</comment>
<dbReference type="InterPro" id="IPR002504">
    <property type="entry name" value="NADK"/>
</dbReference>
<evidence type="ECO:0000256" key="2">
    <source>
        <dbReference type="ARBA" id="ARBA00022777"/>
    </source>
</evidence>
<comment type="caution">
    <text evidence="7">The sequence shown here is derived from an EMBL/GenBank/DDBJ whole genome shotgun (WGS) entry which is preliminary data.</text>
</comment>
<feature type="binding site" evidence="6">
    <location>
        <begin position="141"/>
        <end position="142"/>
    </location>
    <ligand>
        <name>NAD(+)</name>
        <dbReference type="ChEBI" id="CHEBI:57540"/>
    </ligand>
</feature>
<dbReference type="GO" id="GO:0016301">
    <property type="term" value="F:kinase activity"/>
    <property type="evidence" value="ECO:0007669"/>
    <property type="project" value="UniProtKB-KW"/>
</dbReference>
<dbReference type="InterPro" id="IPR016064">
    <property type="entry name" value="NAD/diacylglycerol_kinase_sf"/>
</dbReference>
<reference evidence="7 8" key="1">
    <citation type="submission" date="2020-08" db="EMBL/GenBank/DDBJ databases">
        <title>Genome public.</title>
        <authorList>
            <person name="Liu C."/>
            <person name="Sun Q."/>
        </authorList>
    </citation>
    <scope>NUCLEOTIDE SEQUENCE [LARGE SCALE GENOMIC DNA]</scope>
    <source>
        <strain evidence="7 8">BX4</strain>
    </source>
</reference>
<keyword evidence="4 6" id="KW-0520">NAD</keyword>
<feature type="binding site" evidence="6">
    <location>
        <position position="72"/>
    </location>
    <ligand>
        <name>NAD(+)</name>
        <dbReference type="ChEBI" id="CHEBI:57540"/>
    </ligand>
</feature>
<keyword evidence="6" id="KW-0963">Cytoplasm</keyword>
<dbReference type="RefSeq" id="WP_021953231.1">
    <property type="nucleotide sequence ID" value="NZ_JACOOZ010000003.1"/>
</dbReference>
<comment type="cofactor">
    <cofactor evidence="6">
        <name>a divalent metal cation</name>
        <dbReference type="ChEBI" id="CHEBI:60240"/>
    </cofactor>
</comment>
<evidence type="ECO:0000313" key="7">
    <source>
        <dbReference type="EMBL" id="MBC5667552.1"/>
    </source>
</evidence>
<evidence type="ECO:0000256" key="5">
    <source>
        <dbReference type="ARBA" id="ARBA00047925"/>
    </source>
</evidence>
<name>A0ABR7F1Q7_9FIRM</name>
<comment type="similarity">
    <text evidence="6">Belongs to the NAD kinase family.</text>
</comment>
<dbReference type="Proteomes" id="UP000597877">
    <property type="component" value="Unassembled WGS sequence"/>
</dbReference>
<keyword evidence="8" id="KW-1185">Reference proteome</keyword>
<proteinExistence type="inferred from homology"/>
<dbReference type="EMBL" id="JACOOZ010000003">
    <property type="protein sequence ID" value="MBC5667552.1"/>
    <property type="molecule type" value="Genomic_DNA"/>
</dbReference>
<evidence type="ECO:0000256" key="4">
    <source>
        <dbReference type="ARBA" id="ARBA00023027"/>
    </source>
</evidence>
<evidence type="ECO:0000256" key="1">
    <source>
        <dbReference type="ARBA" id="ARBA00022679"/>
    </source>
</evidence>
<dbReference type="Pfam" id="PF01513">
    <property type="entry name" value="NAD_kinase"/>
    <property type="match status" value="1"/>
</dbReference>
<dbReference type="InterPro" id="IPR017438">
    <property type="entry name" value="ATP-NAD_kinase_N"/>
</dbReference>
<dbReference type="PANTHER" id="PTHR20275">
    <property type="entry name" value="NAD KINASE"/>
    <property type="match status" value="1"/>
</dbReference>
<comment type="caution">
    <text evidence="6">Lacks conserved residue(s) required for the propagation of feature annotation.</text>
</comment>